<feature type="region of interest" description="Disordered" evidence="1">
    <location>
        <begin position="96"/>
        <end position="115"/>
    </location>
</feature>
<proteinExistence type="predicted"/>
<reference evidence="3 4" key="1">
    <citation type="submission" date="2021-01" db="EMBL/GenBank/DDBJ databases">
        <title>Cercospora kikuchii MAFF 305040 whole genome shotgun sequence.</title>
        <authorList>
            <person name="Kashiwa T."/>
            <person name="Suzuki T."/>
        </authorList>
    </citation>
    <scope>NUCLEOTIDE SEQUENCE [LARGE SCALE GENOMIC DNA]</scope>
    <source>
        <strain evidence="3 4">MAFF 305040</strain>
    </source>
</reference>
<feature type="chain" id="PRO_5040316773" evidence="2">
    <location>
        <begin position="21"/>
        <end position="212"/>
    </location>
</feature>
<sequence length="212" mass="23206">MQFKLVAATVASLALSGVLAVPTENIAAREINAQNAEMSQLVNKAKQAYDSESEIFAKFNADLKQAYEEHFTPDKLASTNLPTMADWQKLKADALAKQQQGTQNTNNKDSNSIQQRDAEADAQCYGCGNDWLDWWQFPFGCQTLLPWDLYPDFWGNNYINYATCFGRYNVYGEYNWGNFYASGGIGIGAGINVGLGGGHGGGLLNVGLGLHL</sequence>
<dbReference type="AlphaFoldDB" id="A0A9P3C8X1"/>
<comment type="caution">
    <text evidence="3">The sequence shown here is derived from an EMBL/GenBank/DDBJ whole genome shotgun (WGS) entry which is preliminary data.</text>
</comment>
<feature type="compositionally biased region" description="Low complexity" evidence="1">
    <location>
        <begin position="98"/>
        <end position="107"/>
    </location>
</feature>
<name>A0A9P3C8X1_9PEZI</name>
<evidence type="ECO:0000256" key="1">
    <source>
        <dbReference type="SAM" id="MobiDB-lite"/>
    </source>
</evidence>
<evidence type="ECO:0000313" key="3">
    <source>
        <dbReference type="EMBL" id="GIZ38554.1"/>
    </source>
</evidence>
<dbReference type="GeneID" id="68287545"/>
<protein>
    <submittedName>
        <fullName evidence="3">Uncharacterized protein</fullName>
    </submittedName>
</protein>
<evidence type="ECO:0000313" key="4">
    <source>
        <dbReference type="Proteomes" id="UP000825890"/>
    </source>
</evidence>
<gene>
    <name evidence="3" type="ORF">CKM354_000197000</name>
</gene>
<accession>A0A9P3C8X1</accession>
<feature type="signal peptide" evidence="2">
    <location>
        <begin position="1"/>
        <end position="20"/>
    </location>
</feature>
<organism evidence="3 4">
    <name type="scientific">Cercospora kikuchii</name>
    <dbReference type="NCBI Taxonomy" id="84275"/>
    <lineage>
        <taxon>Eukaryota</taxon>
        <taxon>Fungi</taxon>
        <taxon>Dikarya</taxon>
        <taxon>Ascomycota</taxon>
        <taxon>Pezizomycotina</taxon>
        <taxon>Dothideomycetes</taxon>
        <taxon>Dothideomycetidae</taxon>
        <taxon>Mycosphaerellales</taxon>
        <taxon>Mycosphaerellaceae</taxon>
        <taxon>Cercospora</taxon>
    </lineage>
</organism>
<keyword evidence="2" id="KW-0732">Signal</keyword>
<evidence type="ECO:0000256" key="2">
    <source>
        <dbReference type="SAM" id="SignalP"/>
    </source>
</evidence>
<dbReference type="EMBL" id="BOLY01000001">
    <property type="protein sequence ID" value="GIZ38554.1"/>
    <property type="molecule type" value="Genomic_DNA"/>
</dbReference>
<dbReference type="RefSeq" id="XP_044653041.1">
    <property type="nucleotide sequence ID" value="XM_044797106.1"/>
</dbReference>
<dbReference type="OrthoDB" id="3649910at2759"/>
<keyword evidence="4" id="KW-1185">Reference proteome</keyword>
<dbReference type="Proteomes" id="UP000825890">
    <property type="component" value="Unassembled WGS sequence"/>
</dbReference>